<evidence type="ECO:0000313" key="2">
    <source>
        <dbReference type="EMBL" id="CAD8654403.1"/>
    </source>
</evidence>
<dbReference type="AlphaFoldDB" id="A0A7S0MXR4"/>
<accession>A0A7S0MXR4</accession>
<gene>
    <name evidence="2" type="ORF">POBO1169_LOCUS3439</name>
</gene>
<protein>
    <submittedName>
        <fullName evidence="2">Uncharacterized protein</fullName>
    </submittedName>
</protein>
<proteinExistence type="predicted"/>
<organism evidence="2">
    <name type="scientific">Pyramimonas obovata</name>
    <dbReference type="NCBI Taxonomy" id="1411642"/>
    <lineage>
        <taxon>Eukaryota</taxon>
        <taxon>Viridiplantae</taxon>
        <taxon>Chlorophyta</taxon>
        <taxon>Pyramimonadophyceae</taxon>
        <taxon>Pyramimonadales</taxon>
        <taxon>Pyramimonadaceae</taxon>
        <taxon>Pyramimonas</taxon>
        <taxon>Pyramimonas incertae sedis</taxon>
    </lineage>
</organism>
<reference evidence="2" key="1">
    <citation type="submission" date="2021-01" db="EMBL/GenBank/DDBJ databases">
        <authorList>
            <person name="Corre E."/>
            <person name="Pelletier E."/>
            <person name="Niang G."/>
            <person name="Scheremetjew M."/>
            <person name="Finn R."/>
            <person name="Kale V."/>
            <person name="Holt S."/>
            <person name="Cochrane G."/>
            <person name="Meng A."/>
            <person name="Brown T."/>
            <person name="Cohen L."/>
        </authorList>
    </citation>
    <scope>NUCLEOTIDE SEQUENCE</scope>
    <source>
        <strain evidence="2">CCMP722</strain>
    </source>
</reference>
<evidence type="ECO:0000256" key="1">
    <source>
        <dbReference type="SAM" id="MobiDB-lite"/>
    </source>
</evidence>
<feature type="region of interest" description="Disordered" evidence="1">
    <location>
        <begin position="1"/>
        <end position="21"/>
    </location>
</feature>
<dbReference type="EMBL" id="HBFA01006623">
    <property type="protein sequence ID" value="CAD8654403.1"/>
    <property type="molecule type" value="Transcribed_RNA"/>
</dbReference>
<feature type="region of interest" description="Disordered" evidence="1">
    <location>
        <begin position="312"/>
        <end position="399"/>
    </location>
</feature>
<feature type="compositionally biased region" description="Basic and acidic residues" evidence="1">
    <location>
        <begin position="140"/>
        <end position="158"/>
    </location>
</feature>
<feature type="region of interest" description="Disordered" evidence="1">
    <location>
        <begin position="140"/>
        <end position="172"/>
    </location>
</feature>
<feature type="compositionally biased region" description="Polar residues" evidence="1">
    <location>
        <begin position="222"/>
        <end position="233"/>
    </location>
</feature>
<sequence length="425" mass="46410">MAASVSPPSLSESDEGVRDAASRKSMLIDQALRSHKKLTFKEAVTLVVAANRFECEGEKRAVRRAAGAKSIPQKRADRMVQHLQKSKQGCTTFREAANLVIAANRFGAESNKSHHHKSLAEKRAERKIHILQGKKDALNTHRSAHDEESAKHVQEHAKHEHAHHAHHSIVDKRARRKMETLQRKCIIQNPTISAPTSPSRGGGGSTLSPARGMLFTRHSAVSAPTTPSRSARSSMEADVKDRHRSVTVISSASHPVAVVESSHYSLKAVKTNVASMSIKEEVSNDPSNPLAGSPVAWNSDGVVIPKLAVEEASAPRSLGRKSRMEEVTCETARSTDCSPRVEGPPVTHFSDVLTPRSRASQPTTPNPEEPPLRKEGAPALEGEWPARRSSEEEGMAARKEAVRMRNLKFGANKVEEEMFIPGTPH</sequence>
<name>A0A7S0MXR4_9CHLO</name>
<feature type="region of interest" description="Disordered" evidence="1">
    <location>
        <begin position="184"/>
        <end position="242"/>
    </location>
</feature>
<feature type="compositionally biased region" description="Polar residues" evidence="1">
    <location>
        <begin position="1"/>
        <end position="11"/>
    </location>
</feature>
<feature type="compositionally biased region" description="Basic and acidic residues" evidence="1">
    <location>
        <begin position="384"/>
        <end position="399"/>
    </location>
</feature>